<comment type="caution">
    <text evidence="1">The sequence shown here is derived from an EMBL/GenBank/DDBJ whole genome shotgun (WGS) entry which is preliminary data.</text>
</comment>
<dbReference type="EMBL" id="JBHUII010000004">
    <property type="protein sequence ID" value="MFD2205911.1"/>
    <property type="molecule type" value="Genomic_DNA"/>
</dbReference>
<sequence length="208" mass="23851">MLLKQFTSYDKHVDMWFIDCAKALKGRVLIEIKNARNRQFFDYWQSLERKGGSVMPLKSSFVPEEVGHLLSHMIVYELISKDNIKIRLQGTAINERFGQDITGGNYLDYVEPERRDVASNAFWLMAEQPCGIIATLEHALSSGRKITVESIGFPFENDRGENPIIMYQSNEIEAYNPIMYKNDGQLKLIFVVERHIIDIGKGAPSFVD</sequence>
<evidence type="ECO:0000313" key="1">
    <source>
        <dbReference type="EMBL" id="MFD2205911.1"/>
    </source>
</evidence>
<dbReference type="Proteomes" id="UP001597294">
    <property type="component" value="Unassembled WGS sequence"/>
</dbReference>
<dbReference type="InterPro" id="IPR009922">
    <property type="entry name" value="DUF1457"/>
</dbReference>
<protein>
    <submittedName>
        <fullName evidence="1">PAS domain-containing protein</fullName>
    </submittedName>
</protein>
<proteinExistence type="predicted"/>
<evidence type="ECO:0000313" key="2">
    <source>
        <dbReference type="Proteomes" id="UP001597294"/>
    </source>
</evidence>
<gene>
    <name evidence="1" type="ORF">ACFSKO_09825</name>
</gene>
<organism evidence="1 2">
    <name type="scientific">Kiloniella antarctica</name>
    <dbReference type="NCBI Taxonomy" id="1550907"/>
    <lineage>
        <taxon>Bacteria</taxon>
        <taxon>Pseudomonadati</taxon>
        <taxon>Pseudomonadota</taxon>
        <taxon>Alphaproteobacteria</taxon>
        <taxon>Rhodospirillales</taxon>
        <taxon>Kiloniellaceae</taxon>
        <taxon>Kiloniella</taxon>
    </lineage>
</organism>
<accession>A0ABW5BLB5</accession>
<dbReference type="RefSeq" id="WP_380250978.1">
    <property type="nucleotide sequence ID" value="NZ_JBHUII010000004.1"/>
</dbReference>
<dbReference type="Pfam" id="PF07310">
    <property type="entry name" value="PAS_5"/>
    <property type="match status" value="1"/>
</dbReference>
<name>A0ABW5BLB5_9PROT</name>
<reference evidence="2" key="1">
    <citation type="journal article" date="2019" name="Int. J. Syst. Evol. Microbiol.">
        <title>The Global Catalogue of Microorganisms (GCM) 10K type strain sequencing project: providing services to taxonomists for standard genome sequencing and annotation.</title>
        <authorList>
            <consortium name="The Broad Institute Genomics Platform"/>
            <consortium name="The Broad Institute Genome Sequencing Center for Infectious Disease"/>
            <person name="Wu L."/>
            <person name="Ma J."/>
        </authorList>
    </citation>
    <scope>NUCLEOTIDE SEQUENCE [LARGE SCALE GENOMIC DNA]</scope>
    <source>
        <strain evidence="2">CGMCC 4.7192</strain>
    </source>
</reference>
<keyword evidence="2" id="KW-1185">Reference proteome</keyword>